<dbReference type="EMBL" id="MU275878">
    <property type="protein sequence ID" value="KAI0049020.1"/>
    <property type="molecule type" value="Genomic_DNA"/>
</dbReference>
<gene>
    <name evidence="1" type="ORF">FA95DRAFT_957104</name>
</gene>
<organism evidence="1 2">
    <name type="scientific">Auriscalpium vulgare</name>
    <dbReference type="NCBI Taxonomy" id="40419"/>
    <lineage>
        <taxon>Eukaryota</taxon>
        <taxon>Fungi</taxon>
        <taxon>Dikarya</taxon>
        <taxon>Basidiomycota</taxon>
        <taxon>Agaricomycotina</taxon>
        <taxon>Agaricomycetes</taxon>
        <taxon>Russulales</taxon>
        <taxon>Auriscalpiaceae</taxon>
        <taxon>Auriscalpium</taxon>
    </lineage>
</organism>
<reference evidence="1" key="2">
    <citation type="journal article" date="2022" name="New Phytol.">
        <title>Evolutionary transition to the ectomycorrhizal habit in the genomes of a hyperdiverse lineage of mushroom-forming fungi.</title>
        <authorList>
            <person name="Looney B."/>
            <person name="Miyauchi S."/>
            <person name="Morin E."/>
            <person name="Drula E."/>
            <person name="Courty P.E."/>
            <person name="Kohler A."/>
            <person name="Kuo A."/>
            <person name="LaButti K."/>
            <person name="Pangilinan J."/>
            <person name="Lipzen A."/>
            <person name="Riley R."/>
            <person name="Andreopoulos W."/>
            <person name="He G."/>
            <person name="Johnson J."/>
            <person name="Nolan M."/>
            <person name="Tritt A."/>
            <person name="Barry K.W."/>
            <person name="Grigoriev I.V."/>
            <person name="Nagy L.G."/>
            <person name="Hibbett D."/>
            <person name="Henrissat B."/>
            <person name="Matheny P.B."/>
            <person name="Labbe J."/>
            <person name="Martin F.M."/>
        </authorList>
    </citation>
    <scope>NUCLEOTIDE SEQUENCE</scope>
    <source>
        <strain evidence="1">FP105234-sp</strain>
    </source>
</reference>
<evidence type="ECO:0000313" key="1">
    <source>
        <dbReference type="EMBL" id="KAI0049020.1"/>
    </source>
</evidence>
<accession>A0ACB8RZG2</accession>
<comment type="caution">
    <text evidence="1">The sequence shown here is derived from an EMBL/GenBank/DDBJ whole genome shotgun (WGS) entry which is preliminary data.</text>
</comment>
<sequence>MLLATISTFALWAGAAVARGLRKHADINRHLVHAEGNRQAAGFFKRLDNETARPLSSSSASTETYTTMSLFSSATIISASTAPKTNLYLETLRSTSTDRYHPPTSHTTAFTTIVSTELFLASYHSTATVTVTEPATSEPAVTEAFAAYAGQAQASTQQPVAEASRVSDSAPTTSDPAPATSSKDQAENLTAIQERPAPVATGSTAGFTQSSPPSQTSSAPISSNVPATTTSGQATSYAPPIGDTNSHLPRNIALIAGIVGTLIFLTVLLTICVFYTRRRSRQQTTQWHRHLFNGSLFDSRWPSTTPPPPRDSESHIPGDSERPGADPRNGGRALARQGSEGAPHALPIQDFPSRSEEEAPTPQGITSPPMRLKSDSLILSRPAPSTQSSFPGDSESHSRERAAVSLSSPPSMTRYTAGGSRRPSDVGGTPSAAGGNSAEGSASSRILDPSTTAAESALASISSPRLGADVPAASSATITEARHGAGERDSTSQRKGISRDVGVGLAL</sequence>
<proteinExistence type="predicted"/>
<dbReference type="Proteomes" id="UP000814033">
    <property type="component" value="Unassembled WGS sequence"/>
</dbReference>
<evidence type="ECO:0000313" key="2">
    <source>
        <dbReference type="Proteomes" id="UP000814033"/>
    </source>
</evidence>
<name>A0ACB8RZG2_9AGAM</name>
<reference evidence="1" key="1">
    <citation type="submission" date="2021-02" db="EMBL/GenBank/DDBJ databases">
        <authorList>
            <consortium name="DOE Joint Genome Institute"/>
            <person name="Ahrendt S."/>
            <person name="Looney B.P."/>
            <person name="Miyauchi S."/>
            <person name="Morin E."/>
            <person name="Drula E."/>
            <person name="Courty P.E."/>
            <person name="Chicoki N."/>
            <person name="Fauchery L."/>
            <person name="Kohler A."/>
            <person name="Kuo A."/>
            <person name="Labutti K."/>
            <person name="Pangilinan J."/>
            <person name="Lipzen A."/>
            <person name="Riley R."/>
            <person name="Andreopoulos W."/>
            <person name="He G."/>
            <person name="Johnson J."/>
            <person name="Barry K.W."/>
            <person name="Grigoriev I.V."/>
            <person name="Nagy L."/>
            <person name="Hibbett D."/>
            <person name="Henrissat B."/>
            <person name="Matheny P.B."/>
            <person name="Labbe J."/>
            <person name="Martin F."/>
        </authorList>
    </citation>
    <scope>NUCLEOTIDE SEQUENCE</scope>
    <source>
        <strain evidence="1">FP105234-sp</strain>
    </source>
</reference>
<protein>
    <submittedName>
        <fullName evidence="1">Uncharacterized protein</fullName>
    </submittedName>
</protein>
<keyword evidence="2" id="KW-1185">Reference proteome</keyword>